<name>A0ABN0P1Q1_TRELE</name>
<dbReference type="Pfam" id="PF10797">
    <property type="entry name" value="YhfT"/>
    <property type="match status" value="1"/>
</dbReference>
<comment type="caution">
    <text evidence="2">The sequence shown here is derived from an EMBL/GenBank/DDBJ whole genome shotgun (WGS) entry which is preliminary data.</text>
</comment>
<dbReference type="InterPro" id="IPR019733">
    <property type="entry name" value="Uncharacterised_YhfT"/>
</dbReference>
<evidence type="ECO:0008006" key="4">
    <source>
        <dbReference type="Google" id="ProtNLM"/>
    </source>
</evidence>
<feature type="transmembrane region" description="Helical" evidence="1">
    <location>
        <begin position="165"/>
        <end position="185"/>
    </location>
</feature>
<accession>A0ABN0P1Q1</accession>
<proteinExistence type="predicted"/>
<dbReference type="EMBL" id="AWVH01000005">
    <property type="protein sequence ID" value="ERJ94254.1"/>
    <property type="molecule type" value="Genomic_DNA"/>
</dbReference>
<feature type="transmembrane region" description="Helical" evidence="1">
    <location>
        <begin position="374"/>
        <end position="402"/>
    </location>
</feature>
<evidence type="ECO:0000256" key="1">
    <source>
        <dbReference type="SAM" id="Phobius"/>
    </source>
</evidence>
<feature type="transmembrane region" description="Helical" evidence="1">
    <location>
        <begin position="241"/>
        <end position="261"/>
    </location>
</feature>
<feature type="transmembrane region" description="Helical" evidence="1">
    <location>
        <begin position="50"/>
        <end position="70"/>
    </location>
</feature>
<feature type="transmembrane region" description="Helical" evidence="1">
    <location>
        <begin position="414"/>
        <end position="438"/>
    </location>
</feature>
<keyword evidence="1" id="KW-0472">Membrane</keyword>
<evidence type="ECO:0000313" key="2">
    <source>
        <dbReference type="EMBL" id="ERJ94254.1"/>
    </source>
</evidence>
<keyword evidence="3" id="KW-1185">Reference proteome</keyword>
<protein>
    <recommendedName>
        <fullName evidence="4">Transport system permease protein</fullName>
    </recommendedName>
</protein>
<reference evidence="2 3" key="1">
    <citation type="submission" date="2013-08" db="EMBL/GenBank/DDBJ databases">
        <authorList>
            <person name="Weinstock G."/>
            <person name="Sodergren E."/>
            <person name="Wylie T."/>
            <person name="Fulton L."/>
            <person name="Fulton R."/>
            <person name="Fronick C."/>
            <person name="O'Laughlin M."/>
            <person name="Godfrey J."/>
            <person name="Miner T."/>
            <person name="Herter B."/>
            <person name="Appelbaum E."/>
            <person name="Cordes M."/>
            <person name="Lek S."/>
            <person name="Wollam A."/>
            <person name="Pepin K.H."/>
            <person name="Palsikar V.B."/>
            <person name="Mitreva M."/>
            <person name="Wilson R.K."/>
        </authorList>
    </citation>
    <scope>NUCLEOTIDE SEQUENCE [LARGE SCALE GENOMIC DNA]</scope>
    <source>
        <strain evidence="2 3">ATCC 700332</strain>
    </source>
</reference>
<sequence>MKFEINVLTVLVMAALGGLSSYLANQSIAVFHDGLRPLLPQYLNKSMDRKSLFATSFALSFGLVIGFGLPTSITGKIIIVHTVLLACDIIGTAFKDDKLGMILATLVGCVYGVLLMFGMQAIMSIFEKMPINFTSNLSTVGNLIIISFCVFPAVAIAYQKGVAEASIVLALTMLIKHLTGLYGKFTVNDIKIALNADGMALLFGILAMLFAAARTKKNDSGEAVKVFSLFEDNIGRIKKNIVLLAISGGVVALATSLLLISEGPASLTLTAEGKYTEAAMVSLGRMLGFIPLVMTTAIMSGVYSPAGTKAVHVPALLLINFGILGLVGSFFIAALIMVLEVLLLNVIAKGMDKAPGLKELGDNTRTAMSKVLDLALLVGGMLAANAIAPSIGYIFVIGLYFINQNSKKPIPTMAVGPVGAIAVGILVNILHLIGLFPVNK</sequence>
<evidence type="ECO:0000313" key="3">
    <source>
        <dbReference type="Proteomes" id="UP000016649"/>
    </source>
</evidence>
<feature type="transmembrane region" description="Helical" evidence="1">
    <location>
        <begin position="140"/>
        <end position="159"/>
    </location>
</feature>
<feature type="transmembrane region" description="Helical" evidence="1">
    <location>
        <begin position="282"/>
        <end position="303"/>
    </location>
</feature>
<feature type="transmembrane region" description="Helical" evidence="1">
    <location>
        <begin position="315"/>
        <end position="348"/>
    </location>
</feature>
<dbReference type="RefSeq" id="WP_021686628.1">
    <property type="nucleotide sequence ID" value="NZ_KI260561.1"/>
</dbReference>
<keyword evidence="1" id="KW-0812">Transmembrane</keyword>
<dbReference type="Proteomes" id="UP000016649">
    <property type="component" value="Unassembled WGS sequence"/>
</dbReference>
<feature type="transmembrane region" description="Helical" evidence="1">
    <location>
        <begin position="100"/>
        <end position="119"/>
    </location>
</feature>
<gene>
    <name evidence="2" type="ORF">HMPREF9193_00225</name>
</gene>
<keyword evidence="1" id="KW-1133">Transmembrane helix</keyword>
<feature type="transmembrane region" description="Helical" evidence="1">
    <location>
        <begin position="192"/>
        <end position="213"/>
    </location>
</feature>
<organism evidence="2 3">
    <name type="scientific">Treponema lecithinolyticum ATCC 700332</name>
    <dbReference type="NCBI Taxonomy" id="1321815"/>
    <lineage>
        <taxon>Bacteria</taxon>
        <taxon>Pseudomonadati</taxon>
        <taxon>Spirochaetota</taxon>
        <taxon>Spirochaetia</taxon>
        <taxon>Spirochaetales</taxon>
        <taxon>Treponemataceae</taxon>
        <taxon>Treponema</taxon>
    </lineage>
</organism>